<keyword evidence="1" id="KW-0812">Transmembrane</keyword>
<organism evidence="2">
    <name type="scientific">bioreactor metagenome</name>
    <dbReference type="NCBI Taxonomy" id="1076179"/>
    <lineage>
        <taxon>unclassified sequences</taxon>
        <taxon>metagenomes</taxon>
        <taxon>ecological metagenomes</taxon>
    </lineage>
</organism>
<comment type="caution">
    <text evidence="2">The sequence shown here is derived from an EMBL/GenBank/DDBJ whole genome shotgun (WGS) entry which is preliminary data.</text>
</comment>
<proteinExistence type="predicted"/>
<accession>A0A644ZM07</accession>
<dbReference type="AlphaFoldDB" id="A0A644ZM07"/>
<keyword evidence="1" id="KW-0472">Membrane</keyword>
<evidence type="ECO:0000256" key="1">
    <source>
        <dbReference type="SAM" id="Phobius"/>
    </source>
</evidence>
<name>A0A644ZM07_9ZZZZ</name>
<sequence>MAGDRLVAKAEGDACVHHCLTFHHVREILRGDGGVREHVQVRQPPDDGTGLFPPVGWLAVESADIFALFKVERVLFPVPPDRHVHVLGGVLGCAGTQAVQAQGVFVIIAAVVVIFAAGVQFAEYQLPVPALLLFVPVQRTAPAQVLHLNGAVQVPGDGDEGAVALPGLVNGVGENFKHRVLAALQPIGTENNAGPLPHPVRAFQRGNALVAIVFFYCHCPFPFRIVSHIGNIVSYSAKNFKAEPDAEISSVPVTKFLRECSCAKFYIINLSPRQSTFNSGFYTFSTEFSTLLCKHKKPRKIRSRFSAFESGNGGRRSLLRRPLFF</sequence>
<evidence type="ECO:0000313" key="2">
    <source>
        <dbReference type="EMBL" id="MPM41757.1"/>
    </source>
</evidence>
<reference evidence="2" key="1">
    <citation type="submission" date="2019-08" db="EMBL/GenBank/DDBJ databases">
        <authorList>
            <person name="Kucharzyk K."/>
            <person name="Murdoch R.W."/>
            <person name="Higgins S."/>
            <person name="Loffler F."/>
        </authorList>
    </citation>
    <scope>NUCLEOTIDE SEQUENCE</scope>
</reference>
<dbReference type="EMBL" id="VSSQ01009480">
    <property type="protein sequence ID" value="MPM41757.1"/>
    <property type="molecule type" value="Genomic_DNA"/>
</dbReference>
<keyword evidence="1" id="KW-1133">Transmembrane helix</keyword>
<gene>
    <name evidence="2" type="ORF">SDC9_88416</name>
</gene>
<protein>
    <submittedName>
        <fullName evidence="2">Uncharacterized protein</fullName>
    </submittedName>
</protein>
<feature type="transmembrane region" description="Helical" evidence="1">
    <location>
        <begin position="104"/>
        <end position="122"/>
    </location>
</feature>